<dbReference type="Proteomes" id="UP000244005">
    <property type="component" value="Unassembled WGS sequence"/>
</dbReference>
<evidence type="ECO:0000313" key="1">
    <source>
        <dbReference type="EMBL" id="PTQ49475.1"/>
    </source>
</evidence>
<dbReference type="EMBL" id="KZ772675">
    <property type="protein sequence ID" value="PTQ49475.1"/>
    <property type="molecule type" value="Genomic_DNA"/>
</dbReference>
<reference evidence="2" key="1">
    <citation type="journal article" date="2017" name="Cell">
        <title>Insights into land plant evolution garnered from the Marchantia polymorpha genome.</title>
        <authorList>
            <person name="Bowman J.L."/>
            <person name="Kohchi T."/>
            <person name="Yamato K.T."/>
            <person name="Jenkins J."/>
            <person name="Shu S."/>
            <person name="Ishizaki K."/>
            <person name="Yamaoka S."/>
            <person name="Nishihama R."/>
            <person name="Nakamura Y."/>
            <person name="Berger F."/>
            <person name="Adam C."/>
            <person name="Aki S.S."/>
            <person name="Althoff F."/>
            <person name="Araki T."/>
            <person name="Arteaga-Vazquez M.A."/>
            <person name="Balasubrmanian S."/>
            <person name="Barry K."/>
            <person name="Bauer D."/>
            <person name="Boehm C.R."/>
            <person name="Briginshaw L."/>
            <person name="Caballero-Perez J."/>
            <person name="Catarino B."/>
            <person name="Chen F."/>
            <person name="Chiyoda S."/>
            <person name="Chovatia M."/>
            <person name="Davies K.M."/>
            <person name="Delmans M."/>
            <person name="Demura T."/>
            <person name="Dierschke T."/>
            <person name="Dolan L."/>
            <person name="Dorantes-Acosta A.E."/>
            <person name="Eklund D.M."/>
            <person name="Florent S.N."/>
            <person name="Flores-Sandoval E."/>
            <person name="Fujiyama A."/>
            <person name="Fukuzawa H."/>
            <person name="Galik B."/>
            <person name="Grimanelli D."/>
            <person name="Grimwood J."/>
            <person name="Grossniklaus U."/>
            <person name="Hamada T."/>
            <person name="Haseloff J."/>
            <person name="Hetherington A.J."/>
            <person name="Higo A."/>
            <person name="Hirakawa Y."/>
            <person name="Hundley H.N."/>
            <person name="Ikeda Y."/>
            <person name="Inoue K."/>
            <person name="Inoue S.I."/>
            <person name="Ishida S."/>
            <person name="Jia Q."/>
            <person name="Kakita M."/>
            <person name="Kanazawa T."/>
            <person name="Kawai Y."/>
            <person name="Kawashima T."/>
            <person name="Kennedy M."/>
            <person name="Kinose K."/>
            <person name="Kinoshita T."/>
            <person name="Kohara Y."/>
            <person name="Koide E."/>
            <person name="Komatsu K."/>
            <person name="Kopischke S."/>
            <person name="Kubo M."/>
            <person name="Kyozuka J."/>
            <person name="Lagercrantz U."/>
            <person name="Lin S.S."/>
            <person name="Lindquist E."/>
            <person name="Lipzen A.M."/>
            <person name="Lu C.W."/>
            <person name="De Luna E."/>
            <person name="Martienssen R.A."/>
            <person name="Minamino N."/>
            <person name="Mizutani M."/>
            <person name="Mizutani M."/>
            <person name="Mochizuki N."/>
            <person name="Monte I."/>
            <person name="Mosher R."/>
            <person name="Nagasaki H."/>
            <person name="Nakagami H."/>
            <person name="Naramoto S."/>
            <person name="Nishitani K."/>
            <person name="Ohtani M."/>
            <person name="Okamoto T."/>
            <person name="Okumura M."/>
            <person name="Phillips J."/>
            <person name="Pollak B."/>
            <person name="Reinders A."/>
            <person name="Rovekamp M."/>
            <person name="Sano R."/>
            <person name="Sawa S."/>
            <person name="Schmid M.W."/>
            <person name="Shirakawa M."/>
            <person name="Solano R."/>
            <person name="Spunde A."/>
            <person name="Suetsugu N."/>
            <person name="Sugano S."/>
            <person name="Sugiyama A."/>
            <person name="Sun R."/>
            <person name="Suzuki Y."/>
            <person name="Takenaka M."/>
            <person name="Takezawa D."/>
            <person name="Tomogane H."/>
            <person name="Tsuzuki M."/>
            <person name="Ueda T."/>
            <person name="Umeda M."/>
            <person name="Ward J.M."/>
            <person name="Watanabe Y."/>
            <person name="Yazaki K."/>
            <person name="Yokoyama R."/>
            <person name="Yoshitake Y."/>
            <person name="Yotsui I."/>
            <person name="Zachgo S."/>
            <person name="Schmutz J."/>
        </authorList>
    </citation>
    <scope>NUCLEOTIDE SEQUENCE [LARGE SCALE GENOMIC DNA]</scope>
    <source>
        <strain evidence="2">Tak-1</strain>
    </source>
</reference>
<dbReference type="AlphaFoldDB" id="A0A2R6XTN6"/>
<organism evidence="1 2">
    <name type="scientific">Marchantia polymorpha</name>
    <name type="common">Common liverwort</name>
    <name type="synonym">Marchantia aquatica</name>
    <dbReference type="NCBI Taxonomy" id="3197"/>
    <lineage>
        <taxon>Eukaryota</taxon>
        <taxon>Viridiplantae</taxon>
        <taxon>Streptophyta</taxon>
        <taxon>Embryophyta</taxon>
        <taxon>Marchantiophyta</taxon>
        <taxon>Marchantiopsida</taxon>
        <taxon>Marchantiidae</taxon>
        <taxon>Marchantiales</taxon>
        <taxon>Marchantiaceae</taxon>
        <taxon>Marchantia</taxon>
    </lineage>
</organism>
<evidence type="ECO:0000313" key="2">
    <source>
        <dbReference type="Proteomes" id="UP000244005"/>
    </source>
</evidence>
<keyword evidence="2" id="KW-1185">Reference proteome</keyword>
<dbReference type="EMBL" id="KZ772675">
    <property type="protein sequence ID" value="PTQ49476.1"/>
    <property type="molecule type" value="Genomic_DNA"/>
</dbReference>
<dbReference type="Gramene" id="Mp7g13000.1">
    <property type="protein sequence ID" value="Mp7g13000.1.cds1"/>
    <property type="gene ID" value="Mp7g13000"/>
</dbReference>
<gene>
    <name evidence="1" type="ORF">MARPO_0003s0308</name>
</gene>
<dbReference type="Gramene" id="Mp7g13000.2">
    <property type="protein sequence ID" value="Mp7g13000.2.cds1"/>
    <property type="gene ID" value="Mp7g13000"/>
</dbReference>
<reference evidence="1" key="2">
    <citation type="submission" date="2017-12" db="EMBL/GenBank/DDBJ databases">
        <title>WGS assembly of Marchantia polymorpha.</title>
        <authorList>
            <person name="Bowman J.L."/>
            <person name="Kohchi T."/>
            <person name="Yamato K.T."/>
            <person name="Jenkins J."/>
            <person name="Shu S."/>
            <person name="Ishizaki K."/>
            <person name="Yamaoka S."/>
            <person name="Nishihama R."/>
            <person name="Nakamura Y."/>
            <person name="Berger F."/>
            <person name="Adam C."/>
            <person name="Aki S.S."/>
            <person name="Althoff F."/>
            <person name="Araki T."/>
            <person name="Arteaga-Vazquez M.A."/>
            <person name="Balasubrmanian S."/>
            <person name="Bauer D."/>
            <person name="Boehm C.R."/>
            <person name="Briginshaw L."/>
            <person name="Caballero-Perez J."/>
            <person name="Catarino B."/>
            <person name="Chen F."/>
            <person name="Chiyoda S."/>
            <person name="Chovatia M."/>
            <person name="Davies K.M."/>
            <person name="Delmans M."/>
            <person name="Demura T."/>
            <person name="Dierschke T."/>
            <person name="Dolan L."/>
            <person name="Dorantes-Acosta A.E."/>
            <person name="Eklund D.M."/>
            <person name="Florent S.N."/>
            <person name="Flores-Sandoval E."/>
            <person name="Fujiyama A."/>
            <person name="Fukuzawa H."/>
            <person name="Galik B."/>
            <person name="Grimanelli D."/>
            <person name="Grimwood J."/>
            <person name="Grossniklaus U."/>
            <person name="Hamada T."/>
            <person name="Haseloff J."/>
            <person name="Hetherington A.J."/>
            <person name="Higo A."/>
            <person name="Hirakawa Y."/>
            <person name="Hundley H.N."/>
            <person name="Ikeda Y."/>
            <person name="Inoue K."/>
            <person name="Inoue S."/>
            <person name="Ishida S."/>
            <person name="Jia Q."/>
            <person name="Kakita M."/>
            <person name="Kanazawa T."/>
            <person name="Kawai Y."/>
            <person name="Kawashima T."/>
            <person name="Kennedy M."/>
            <person name="Kinose K."/>
            <person name="Kinoshita T."/>
            <person name="Kohara Y."/>
            <person name="Koide E."/>
            <person name="Komatsu K."/>
            <person name="Kopischke S."/>
            <person name="Kubo M."/>
            <person name="Kyozuka J."/>
            <person name="Lagercrantz U."/>
            <person name="Lin S.S."/>
            <person name="Lindquist E."/>
            <person name="Lipzen A.M."/>
            <person name="Lu C."/>
            <person name="Luna E.D."/>
            <person name="Martienssen R.A."/>
            <person name="Minamino N."/>
            <person name="Mizutani M."/>
            <person name="Mizutani M."/>
            <person name="Mochizuki N."/>
            <person name="Monte I."/>
            <person name="Mosher R."/>
            <person name="Nagasaki H."/>
            <person name="Nakagami H."/>
            <person name="Naramoto S."/>
            <person name="Nishitani K."/>
            <person name="Ohtani M."/>
            <person name="Okamoto T."/>
            <person name="Okumura M."/>
            <person name="Phillips J."/>
            <person name="Pollak B."/>
            <person name="Reinders A."/>
            <person name="Roevekamp M."/>
            <person name="Sano R."/>
            <person name="Sawa S."/>
            <person name="Schmid M.W."/>
            <person name="Shirakawa M."/>
            <person name="Solano R."/>
            <person name="Spunde A."/>
            <person name="Suetsugu N."/>
            <person name="Sugano S."/>
            <person name="Sugiyama A."/>
            <person name="Sun R."/>
            <person name="Suzuki Y."/>
            <person name="Takenaka M."/>
            <person name="Takezawa D."/>
            <person name="Tomogane H."/>
            <person name="Tsuzuki M."/>
            <person name="Ueda T."/>
            <person name="Umeda M."/>
            <person name="Ward J.M."/>
            <person name="Watanabe Y."/>
            <person name="Yazaki K."/>
            <person name="Yokoyama R."/>
            <person name="Yoshitake Y."/>
            <person name="Yotsui I."/>
            <person name="Zachgo S."/>
            <person name="Schmutz J."/>
        </authorList>
    </citation>
    <scope>NUCLEOTIDE SEQUENCE [LARGE SCALE GENOMIC DNA]</scope>
    <source>
        <strain evidence="1">Tak-1</strain>
    </source>
</reference>
<sequence>MHPSPKKLISSPCSHRDLGLCDWEQPMMSSHPHATDLRTTCWHCDFWIHLHNRFSLVHIMRRQCYCEEMTKIFRLGEEKESSSELKSLHLSRVLGA</sequence>
<name>A0A2R6XTN6_MARPO</name>
<proteinExistence type="predicted"/>
<accession>A0A2R6XTN6</accession>
<protein>
    <submittedName>
        <fullName evidence="1">Uncharacterized protein</fullName>
    </submittedName>
</protein>